<feature type="domain" description="WYL" evidence="1">
    <location>
        <begin position="144"/>
        <end position="208"/>
    </location>
</feature>
<dbReference type="InterPro" id="IPR026881">
    <property type="entry name" value="WYL_dom"/>
</dbReference>
<evidence type="ECO:0000259" key="2">
    <source>
        <dbReference type="Pfam" id="PF25583"/>
    </source>
</evidence>
<gene>
    <name evidence="3" type="ORF">EXM22_04735</name>
</gene>
<dbReference type="KEGG" id="ock:EXM22_04735"/>
<proteinExistence type="predicted"/>
<dbReference type="RefSeq" id="WP_149485408.1">
    <property type="nucleotide sequence ID" value="NZ_CP036150.1"/>
</dbReference>
<evidence type="ECO:0000313" key="3">
    <source>
        <dbReference type="EMBL" id="QEN07327.1"/>
    </source>
</evidence>
<protein>
    <submittedName>
        <fullName evidence="3">WYL domain-containing transcriptional regulator</fullName>
    </submittedName>
</protein>
<keyword evidence="4" id="KW-1185">Reference proteome</keyword>
<dbReference type="InterPro" id="IPR051534">
    <property type="entry name" value="CBASS_pafABC_assoc_protein"/>
</dbReference>
<dbReference type="OrthoDB" id="369264at2"/>
<dbReference type="Pfam" id="PF13280">
    <property type="entry name" value="WYL"/>
    <property type="match status" value="1"/>
</dbReference>
<dbReference type="Pfam" id="PF25583">
    <property type="entry name" value="WCX"/>
    <property type="match status" value="1"/>
</dbReference>
<dbReference type="Proteomes" id="UP000324209">
    <property type="component" value="Chromosome"/>
</dbReference>
<organism evidence="3 4">
    <name type="scientific">Oceanispirochaeta crateris</name>
    <dbReference type="NCBI Taxonomy" id="2518645"/>
    <lineage>
        <taxon>Bacteria</taxon>
        <taxon>Pseudomonadati</taxon>
        <taxon>Spirochaetota</taxon>
        <taxon>Spirochaetia</taxon>
        <taxon>Spirochaetales</taxon>
        <taxon>Spirochaetaceae</taxon>
        <taxon>Oceanispirochaeta</taxon>
    </lineage>
</organism>
<name>A0A5C1QIM8_9SPIO</name>
<dbReference type="AlphaFoldDB" id="A0A5C1QIM8"/>
<evidence type="ECO:0000259" key="1">
    <source>
        <dbReference type="Pfam" id="PF13280"/>
    </source>
</evidence>
<accession>A0A5C1QIM8</accession>
<dbReference type="PANTHER" id="PTHR34580">
    <property type="match status" value="1"/>
</dbReference>
<evidence type="ECO:0000313" key="4">
    <source>
        <dbReference type="Proteomes" id="UP000324209"/>
    </source>
</evidence>
<dbReference type="EMBL" id="CP036150">
    <property type="protein sequence ID" value="QEN07327.1"/>
    <property type="molecule type" value="Genomic_DNA"/>
</dbReference>
<feature type="domain" description="WCX" evidence="2">
    <location>
        <begin position="240"/>
        <end position="314"/>
    </location>
</feature>
<dbReference type="PROSITE" id="PS52050">
    <property type="entry name" value="WYL"/>
    <property type="match status" value="1"/>
</dbReference>
<sequence>MGKNQLERILEIDRILRDRGSCTKQEMVERFEVSGKSVERDFSYMRDRLHTPLEYNRLDDQYYYSDKNYFLPAVSLSEGEALALTLSSEILNHFNAVGEFEQLRESFSRLSAYLPDKVKVDLSKINNRVSVITEQQTLLQSGVWKVLMDCVRENRSVRVLYRKPNNRDYEEKLLEPYYLVAFRGSWYIIVHIKETDQIRTYALSRMKDPFKTQESFILPPGFKLDDYIDPEWGIYSRKDKYDFVLQFSPHAAGFIREKTLHKEQKTEELEDGSLTLSFTSSQIETIEQWVMGWGREVRVVQPAELIERIKRTARVLGEMY</sequence>
<reference evidence="3 4" key="1">
    <citation type="submission" date="2019-02" db="EMBL/GenBank/DDBJ databases">
        <title>Complete Genome Sequence and Methylome Analysis of free living Spirochaetas.</title>
        <authorList>
            <person name="Fomenkov A."/>
            <person name="Dubinina G."/>
            <person name="Leshcheva N."/>
            <person name="Mikheeva N."/>
            <person name="Grabovich M."/>
            <person name="Vincze T."/>
            <person name="Roberts R.J."/>
        </authorList>
    </citation>
    <scope>NUCLEOTIDE SEQUENCE [LARGE SCALE GENOMIC DNA]</scope>
    <source>
        <strain evidence="3 4">K2</strain>
    </source>
</reference>
<dbReference type="InterPro" id="IPR057727">
    <property type="entry name" value="WCX_dom"/>
</dbReference>
<dbReference type="PANTHER" id="PTHR34580:SF9">
    <property type="entry name" value="SLL5097 PROTEIN"/>
    <property type="match status" value="1"/>
</dbReference>